<feature type="binding site" evidence="8">
    <location>
        <position position="264"/>
    </location>
    <ligand>
        <name>substrate</name>
    </ligand>
</feature>
<keyword evidence="11" id="KW-0121">Carboxypeptidase</keyword>
<feature type="domain" description="Peptidase S11 D-alanyl-D-alanine carboxypeptidase A N-terminal" evidence="10">
    <location>
        <begin position="76"/>
        <end position="294"/>
    </location>
</feature>
<keyword evidence="4" id="KW-0133">Cell shape</keyword>
<gene>
    <name evidence="11" type="ORF">US36_C0002G0013</name>
</gene>
<keyword evidence="5" id="KW-0573">Peptidoglycan synthesis</keyword>
<evidence type="ECO:0000313" key="11">
    <source>
        <dbReference type="EMBL" id="KKQ23288.1"/>
    </source>
</evidence>
<comment type="similarity">
    <text evidence="1 9">Belongs to the peptidase S11 family.</text>
</comment>
<dbReference type="SUPFAM" id="SSF56601">
    <property type="entry name" value="beta-lactamase/transpeptidase-like"/>
    <property type="match status" value="1"/>
</dbReference>
<evidence type="ECO:0000259" key="10">
    <source>
        <dbReference type="Pfam" id="PF00768"/>
    </source>
</evidence>
<accession>A0A0G0FW99</accession>
<dbReference type="InterPro" id="IPR018044">
    <property type="entry name" value="Peptidase_S11"/>
</dbReference>
<dbReference type="PANTHER" id="PTHR35333:SF3">
    <property type="entry name" value="BETA-LACTAMASE-TYPE TRANSPEPTIDASE FOLD CONTAINING PROTEIN"/>
    <property type="match status" value="1"/>
</dbReference>
<dbReference type="InterPro" id="IPR012338">
    <property type="entry name" value="Beta-lactam/transpept-like"/>
</dbReference>
<evidence type="ECO:0000313" key="12">
    <source>
        <dbReference type="Proteomes" id="UP000034044"/>
    </source>
</evidence>
<dbReference type="PRINTS" id="PR00725">
    <property type="entry name" value="DADACBPTASE1"/>
</dbReference>
<keyword evidence="6" id="KW-0961">Cell wall biogenesis/degradation</keyword>
<keyword evidence="11" id="KW-0645">Protease</keyword>
<name>A0A0G0FW99_9BACT</name>
<keyword evidence="2" id="KW-0732">Signal</keyword>
<dbReference type="Proteomes" id="UP000034044">
    <property type="component" value="Unassembled WGS sequence"/>
</dbReference>
<dbReference type="GO" id="GO:0046677">
    <property type="term" value="P:response to antibiotic"/>
    <property type="evidence" value="ECO:0007669"/>
    <property type="project" value="InterPro"/>
</dbReference>
<dbReference type="GO" id="GO:0009252">
    <property type="term" value="P:peptidoglycan biosynthetic process"/>
    <property type="evidence" value="ECO:0007669"/>
    <property type="project" value="UniProtKB-KW"/>
</dbReference>
<feature type="active site" description="Proton acceptor" evidence="7">
    <location>
        <position position="108"/>
    </location>
</feature>
<dbReference type="GO" id="GO:0008800">
    <property type="term" value="F:beta-lactamase activity"/>
    <property type="evidence" value="ECO:0007669"/>
    <property type="project" value="InterPro"/>
</dbReference>
<evidence type="ECO:0000256" key="2">
    <source>
        <dbReference type="ARBA" id="ARBA00022729"/>
    </source>
</evidence>
<dbReference type="Gene3D" id="3.40.710.10">
    <property type="entry name" value="DD-peptidase/beta-lactamase superfamily"/>
    <property type="match status" value="1"/>
</dbReference>
<reference evidence="11 12" key="1">
    <citation type="journal article" date="2015" name="Nature">
        <title>rRNA introns, odd ribosomes, and small enigmatic genomes across a large radiation of phyla.</title>
        <authorList>
            <person name="Brown C.T."/>
            <person name="Hug L.A."/>
            <person name="Thomas B.C."/>
            <person name="Sharon I."/>
            <person name="Castelle C.J."/>
            <person name="Singh A."/>
            <person name="Wilkins M.J."/>
            <person name="Williams K.H."/>
            <person name="Banfield J.F."/>
        </authorList>
    </citation>
    <scope>NUCLEOTIDE SEQUENCE [LARGE SCALE GENOMIC DNA]</scope>
</reference>
<evidence type="ECO:0000256" key="6">
    <source>
        <dbReference type="ARBA" id="ARBA00023316"/>
    </source>
</evidence>
<evidence type="ECO:0000256" key="5">
    <source>
        <dbReference type="ARBA" id="ARBA00022984"/>
    </source>
</evidence>
<keyword evidence="3" id="KW-0378">Hydrolase</keyword>
<dbReference type="GO" id="GO:0008360">
    <property type="term" value="P:regulation of cell shape"/>
    <property type="evidence" value="ECO:0007669"/>
    <property type="project" value="UniProtKB-KW"/>
</dbReference>
<dbReference type="InterPro" id="IPR001967">
    <property type="entry name" value="Peptidase_S11_N"/>
</dbReference>
<comment type="caution">
    <text evidence="11">The sequence shown here is derived from an EMBL/GenBank/DDBJ whole genome shotgun (WGS) entry which is preliminary data.</text>
</comment>
<dbReference type="GO" id="GO:0071555">
    <property type="term" value="P:cell wall organization"/>
    <property type="evidence" value="ECO:0007669"/>
    <property type="project" value="UniProtKB-KW"/>
</dbReference>
<dbReference type="AlphaFoldDB" id="A0A0G0FW99"/>
<dbReference type="GO" id="GO:0006508">
    <property type="term" value="P:proteolysis"/>
    <property type="evidence" value="ECO:0007669"/>
    <property type="project" value="InterPro"/>
</dbReference>
<evidence type="ECO:0000256" key="7">
    <source>
        <dbReference type="PIRSR" id="PIRSR618044-1"/>
    </source>
</evidence>
<dbReference type="EMBL" id="LBSR01000002">
    <property type="protein sequence ID" value="KKQ23288.1"/>
    <property type="molecule type" value="Genomic_DNA"/>
</dbReference>
<organism evidence="11 12">
    <name type="scientific">Candidatus Wolfebacteria bacterium GW2011_GWC1_37_10</name>
    <dbReference type="NCBI Taxonomy" id="1619010"/>
    <lineage>
        <taxon>Bacteria</taxon>
        <taxon>Candidatus Wolfeibacteriota</taxon>
    </lineage>
</organism>
<dbReference type="PANTHER" id="PTHR35333">
    <property type="entry name" value="BETA-LACTAMASE"/>
    <property type="match status" value="1"/>
</dbReference>
<proteinExistence type="inferred from homology"/>
<evidence type="ECO:0000256" key="3">
    <source>
        <dbReference type="ARBA" id="ARBA00022801"/>
    </source>
</evidence>
<evidence type="ECO:0000256" key="4">
    <source>
        <dbReference type="ARBA" id="ARBA00022960"/>
    </source>
</evidence>
<dbReference type="Pfam" id="PF00768">
    <property type="entry name" value="Peptidase_S11"/>
    <property type="match status" value="1"/>
</dbReference>
<evidence type="ECO:0000256" key="1">
    <source>
        <dbReference type="ARBA" id="ARBA00007164"/>
    </source>
</evidence>
<evidence type="ECO:0000256" key="9">
    <source>
        <dbReference type="RuleBase" id="RU004016"/>
    </source>
</evidence>
<dbReference type="GO" id="GO:0030655">
    <property type="term" value="P:beta-lactam antibiotic catabolic process"/>
    <property type="evidence" value="ECO:0007669"/>
    <property type="project" value="InterPro"/>
</dbReference>
<protein>
    <submittedName>
        <fullName evidence="11">Peptidase S11 D-alanyl-D-alanine carboxypeptidase 1</fullName>
    </submittedName>
</protein>
<dbReference type="GO" id="GO:0009002">
    <property type="term" value="F:serine-type D-Ala-D-Ala carboxypeptidase activity"/>
    <property type="evidence" value="ECO:0007669"/>
    <property type="project" value="InterPro"/>
</dbReference>
<feature type="active site" description="Acyl-ester intermediate" evidence="7">
    <location>
        <position position="105"/>
    </location>
</feature>
<feature type="active site" evidence="7">
    <location>
        <position position="160"/>
    </location>
</feature>
<evidence type="ECO:0000256" key="8">
    <source>
        <dbReference type="PIRSR" id="PIRSR618044-2"/>
    </source>
</evidence>
<dbReference type="InterPro" id="IPR000871">
    <property type="entry name" value="Beta-lactam_class-A"/>
</dbReference>
<sequence>MKYQALILISIIAISSFFIKVDAGKKQDSAEFVKIEITENSSKNQSLKSASVFSSESFANVSNPISESADIKCSIDSVQAALMKYLNQRGNIFEFNDKNRWPIASVSKLMSAVIAIEEIKKGENIKISASAVTAEGLSGGLKENDVFSVNDLIKAMLVVSSNDAAESLAESIGRQRFIDLMNEKAGELQMSETNFNSPSGFSILNQSTANDFMKLVNYIYSNHPEIFQITSQKQMQITELNSGKSKNLLNINEFAGNADFLGGKTGYLDESGRNLVALFRRNNQPLLVIIFGAQNAFDEARNLLNCIDNNFQIVDSDNQITETN</sequence>